<reference evidence="2 3" key="1">
    <citation type="submission" date="2020-08" db="EMBL/GenBank/DDBJ databases">
        <title>Genomic Encyclopedia of Type Strains, Phase IV (KMG-IV): sequencing the most valuable type-strain genomes for metagenomic binning, comparative biology and taxonomic classification.</title>
        <authorList>
            <person name="Goeker M."/>
        </authorList>
    </citation>
    <scope>NUCLEOTIDE SEQUENCE [LARGE SCALE GENOMIC DNA]</scope>
    <source>
        <strain evidence="2 3">DSM 25966</strain>
    </source>
</reference>
<dbReference type="PANTHER" id="PTHR12905:SF0">
    <property type="entry name" value="CALCINEURIN-LIKE PHOSPHOESTERASE DOMAIN-CONTAINING PROTEIN"/>
    <property type="match status" value="1"/>
</dbReference>
<dbReference type="RefSeq" id="WP_183398030.1">
    <property type="nucleotide sequence ID" value="NZ_JACIDS010000002.1"/>
</dbReference>
<dbReference type="Pfam" id="PF00149">
    <property type="entry name" value="Metallophos"/>
    <property type="match status" value="1"/>
</dbReference>
<evidence type="ECO:0000259" key="1">
    <source>
        <dbReference type="Pfam" id="PF00149"/>
    </source>
</evidence>
<evidence type="ECO:0000313" key="2">
    <source>
        <dbReference type="EMBL" id="MBB3930366.1"/>
    </source>
</evidence>
<dbReference type="GO" id="GO:0016787">
    <property type="term" value="F:hydrolase activity"/>
    <property type="evidence" value="ECO:0007669"/>
    <property type="project" value="InterPro"/>
</dbReference>
<dbReference type="SUPFAM" id="SSF56300">
    <property type="entry name" value="Metallo-dependent phosphatases"/>
    <property type="match status" value="1"/>
</dbReference>
<dbReference type="Proteomes" id="UP000553963">
    <property type="component" value="Unassembled WGS sequence"/>
</dbReference>
<dbReference type="PANTHER" id="PTHR12905">
    <property type="entry name" value="METALLOPHOSPHOESTERASE"/>
    <property type="match status" value="1"/>
</dbReference>
<dbReference type="InterPro" id="IPR004843">
    <property type="entry name" value="Calcineurin-like_PHP"/>
</dbReference>
<accession>A0A840APN6</accession>
<keyword evidence="3" id="KW-1185">Reference proteome</keyword>
<evidence type="ECO:0000313" key="3">
    <source>
        <dbReference type="Proteomes" id="UP000553963"/>
    </source>
</evidence>
<feature type="domain" description="Calcineurin-like phosphoesterase" evidence="1">
    <location>
        <begin position="1"/>
        <end position="184"/>
    </location>
</feature>
<sequence length="268" mass="30380">MRCLIVADLHYSLAQYDWLVDVAGYFDLVVIAGDHLDLASQVDWRAQTVVVRKYIDRIRAKTRLITCSGNHDLDSRDGNGEKVARWIRDFRHRDVPADDESVQIEDILFTICPWWDGPLTRERVGAQIAADALKPKSRWIWVYHAPPDNSPTSWTGQRHYGDTALTEWIEQYRPDIVFSGHVHQSPFAKGGSWVDKIGSTIIFNAGHSYGAPPAHIILDTEIGEAVWLSQAGVQSFRLDQPLQRPLPYLTSLPDWLTSRDRAGDQIPA</sequence>
<proteinExistence type="predicted"/>
<name>A0A840APN6_9HYPH</name>
<dbReference type="InterPro" id="IPR029052">
    <property type="entry name" value="Metallo-depent_PP-like"/>
</dbReference>
<organism evidence="2 3">
    <name type="scientific">Kaistia hirudinis</name>
    <dbReference type="NCBI Taxonomy" id="1293440"/>
    <lineage>
        <taxon>Bacteria</taxon>
        <taxon>Pseudomonadati</taxon>
        <taxon>Pseudomonadota</taxon>
        <taxon>Alphaproteobacteria</taxon>
        <taxon>Hyphomicrobiales</taxon>
        <taxon>Kaistiaceae</taxon>
        <taxon>Kaistia</taxon>
    </lineage>
</organism>
<comment type="caution">
    <text evidence="2">The sequence shown here is derived from an EMBL/GenBank/DDBJ whole genome shotgun (WGS) entry which is preliminary data.</text>
</comment>
<gene>
    <name evidence="2" type="ORF">GGR25_001405</name>
</gene>
<dbReference type="InterPro" id="IPR051693">
    <property type="entry name" value="UPF0046_metallophosphoest"/>
</dbReference>
<protein>
    <submittedName>
        <fullName evidence="2">Icc-related predicted phosphoesterase</fullName>
    </submittedName>
</protein>
<dbReference type="Gene3D" id="3.60.21.10">
    <property type="match status" value="1"/>
</dbReference>
<dbReference type="EMBL" id="JACIDS010000002">
    <property type="protein sequence ID" value="MBB3930366.1"/>
    <property type="molecule type" value="Genomic_DNA"/>
</dbReference>
<dbReference type="AlphaFoldDB" id="A0A840APN6"/>